<dbReference type="EMBL" id="JAAGOA010000002">
    <property type="protein sequence ID" value="NED99046.1"/>
    <property type="molecule type" value="Genomic_DNA"/>
</dbReference>
<organism evidence="1 2">
    <name type="scientific">Phytoactinopolyspora halotolerans</name>
    <dbReference type="NCBI Taxonomy" id="1981512"/>
    <lineage>
        <taxon>Bacteria</taxon>
        <taxon>Bacillati</taxon>
        <taxon>Actinomycetota</taxon>
        <taxon>Actinomycetes</taxon>
        <taxon>Jiangellales</taxon>
        <taxon>Jiangellaceae</taxon>
        <taxon>Phytoactinopolyspora</taxon>
    </lineage>
</organism>
<sequence>MPTHVALLRGINVGGHASIAMSDLRDVVASLGHTDVATYIQSGNVLFTTDRSDTSALASELEAAVAQRLGVSARVHVLSRDELARVVADNPYPDETNPKALHAVVLAGEPTAADLDRVAAANEQAAARGGSEAATVVGHVLYLHLPDGIGRSKLAAQLTRTGAAGTHGTARNWATMTKLLAMCDG</sequence>
<evidence type="ECO:0000313" key="1">
    <source>
        <dbReference type="EMBL" id="NED99046.1"/>
    </source>
</evidence>
<proteinExistence type="predicted"/>
<dbReference type="AlphaFoldDB" id="A0A6L9S1Z7"/>
<name>A0A6L9S1Z7_9ACTN</name>
<dbReference type="PANTHER" id="PTHR36439">
    <property type="entry name" value="BLL4334 PROTEIN"/>
    <property type="match status" value="1"/>
</dbReference>
<gene>
    <name evidence="1" type="ORF">G1H10_02570</name>
</gene>
<dbReference type="InterPro" id="IPR012545">
    <property type="entry name" value="DUF1697"/>
</dbReference>
<dbReference type="Gene3D" id="3.30.70.1280">
    <property type="entry name" value="SP0830-like domains"/>
    <property type="match status" value="1"/>
</dbReference>
<reference evidence="1 2" key="1">
    <citation type="submission" date="2020-02" db="EMBL/GenBank/DDBJ databases">
        <authorList>
            <person name="Li X.-J."/>
            <person name="Han X.-M."/>
        </authorList>
    </citation>
    <scope>NUCLEOTIDE SEQUENCE [LARGE SCALE GENOMIC DNA]</scope>
    <source>
        <strain evidence="1 2">CCTCC AB 2017055</strain>
    </source>
</reference>
<dbReference type="Pfam" id="PF08002">
    <property type="entry name" value="DUF1697"/>
    <property type="match status" value="1"/>
</dbReference>
<dbReference type="RefSeq" id="WP_163732281.1">
    <property type="nucleotide sequence ID" value="NZ_JAAGOA010000002.1"/>
</dbReference>
<keyword evidence="2" id="KW-1185">Reference proteome</keyword>
<dbReference type="PANTHER" id="PTHR36439:SF1">
    <property type="entry name" value="DUF1697 DOMAIN-CONTAINING PROTEIN"/>
    <property type="match status" value="1"/>
</dbReference>
<dbReference type="PIRSF" id="PIRSF008502">
    <property type="entry name" value="UCP008502"/>
    <property type="match status" value="1"/>
</dbReference>
<protein>
    <submittedName>
        <fullName evidence="1">DUF1697 domain-containing protein</fullName>
    </submittedName>
</protein>
<dbReference type="SUPFAM" id="SSF160379">
    <property type="entry name" value="SP0830-like"/>
    <property type="match status" value="1"/>
</dbReference>
<dbReference type="Proteomes" id="UP000475214">
    <property type="component" value="Unassembled WGS sequence"/>
</dbReference>
<accession>A0A6L9S1Z7</accession>
<comment type="caution">
    <text evidence="1">The sequence shown here is derived from an EMBL/GenBank/DDBJ whole genome shotgun (WGS) entry which is preliminary data.</text>
</comment>
<evidence type="ECO:0000313" key="2">
    <source>
        <dbReference type="Proteomes" id="UP000475214"/>
    </source>
</evidence>